<proteinExistence type="inferred from homology"/>
<evidence type="ECO:0000256" key="1">
    <source>
        <dbReference type="ARBA" id="ARBA00005750"/>
    </source>
</evidence>
<dbReference type="Pfam" id="PF19567">
    <property type="entry name" value="CpsB_CapC"/>
    <property type="match status" value="1"/>
</dbReference>
<dbReference type="RefSeq" id="WP_097443709.1">
    <property type="nucleotide sequence ID" value="NZ_NBWU01000008.1"/>
</dbReference>
<keyword evidence="3" id="KW-0378">Hydrolase</keyword>
<sequence length="245" mass="28036">MFSFFEKKRYLADQLKGLVDIHNHILPGIDDGAKNADESLALIKGLGEFGIERFIATPHIMNHYFENTNDSIVAAYEHLKPTISVMENTPKISLAAEHMIDDNFEHLLEQDAIMPMGKEHLLVEMSYLQPPINFDQAIAKVQQKGLFPILAHPERYNFLHGHYHKYVKMKQDGIRFQLNLLSIGGYYGKGVQKTAFKLIEDGYIDFVGTDTHHMGHVEGLKKVTLPEKQITEINKLVNKTIELFY</sequence>
<comment type="caution">
    <text evidence="5">The sequence shown here is derived from an EMBL/GenBank/DDBJ whole genome shotgun (WGS) entry which is preliminary data.</text>
</comment>
<dbReference type="EC" id="3.1.3.48" evidence="2"/>
<dbReference type="OrthoDB" id="9788539at2"/>
<reference evidence="5 6" key="1">
    <citation type="submission" date="2017-04" db="EMBL/GenBank/DDBJ databases">
        <title>A new member of the family Flavobacteriaceae isolated from ascidians.</title>
        <authorList>
            <person name="Chen L."/>
        </authorList>
    </citation>
    <scope>NUCLEOTIDE SEQUENCE [LARGE SCALE GENOMIC DNA]</scope>
    <source>
        <strain evidence="5 6">HQA918</strain>
    </source>
</reference>
<comment type="similarity">
    <text evidence="1">Belongs to the metallo-dependent hydrolases superfamily. CpsB/CapC family.</text>
</comment>
<accession>A0A2A4G4E6</accession>
<dbReference type="InterPro" id="IPR016195">
    <property type="entry name" value="Pol/histidinol_Pase-like"/>
</dbReference>
<dbReference type="GO" id="GO:0004725">
    <property type="term" value="F:protein tyrosine phosphatase activity"/>
    <property type="evidence" value="ECO:0007669"/>
    <property type="project" value="UniProtKB-EC"/>
</dbReference>
<dbReference type="Gene3D" id="3.20.20.140">
    <property type="entry name" value="Metal-dependent hydrolases"/>
    <property type="match status" value="1"/>
</dbReference>
<dbReference type="PANTHER" id="PTHR39181">
    <property type="entry name" value="TYROSINE-PROTEIN PHOSPHATASE YWQE"/>
    <property type="match status" value="1"/>
</dbReference>
<keyword evidence="6" id="KW-1185">Reference proteome</keyword>
<comment type="catalytic activity">
    <reaction evidence="4">
        <text>O-phospho-L-tyrosyl-[protein] + H2O = L-tyrosyl-[protein] + phosphate</text>
        <dbReference type="Rhea" id="RHEA:10684"/>
        <dbReference type="Rhea" id="RHEA-COMP:10136"/>
        <dbReference type="Rhea" id="RHEA-COMP:20101"/>
        <dbReference type="ChEBI" id="CHEBI:15377"/>
        <dbReference type="ChEBI" id="CHEBI:43474"/>
        <dbReference type="ChEBI" id="CHEBI:46858"/>
        <dbReference type="ChEBI" id="CHEBI:61978"/>
        <dbReference type="EC" id="3.1.3.48"/>
    </reaction>
</comment>
<evidence type="ECO:0000313" key="6">
    <source>
        <dbReference type="Proteomes" id="UP000219559"/>
    </source>
</evidence>
<dbReference type="PIRSF" id="PIRSF016557">
    <property type="entry name" value="Caps_synth_CpsB"/>
    <property type="match status" value="1"/>
</dbReference>
<evidence type="ECO:0000313" key="5">
    <source>
        <dbReference type="EMBL" id="PCE62622.1"/>
    </source>
</evidence>
<evidence type="ECO:0000256" key="2">
    <source>
        <dbReference type="ARBA" id="ARBA00013064"/>
    </source>
</evidence>
<protein>
    <recommendedName>
        <fullName evidence="2">protein-tyrosine-phosphatase</fullName>
        <ecNumber evidence="2">3.1.3.48</ecNumber>
    </recommendedName>
</protein>
<evidence type="ECO:0000256" key="3">
    <source>
        <dbReference type="ARBA" id="ARBA00022801"/>
    </source>
</evidence>
<evidence type="ECO:0000256" key="4">
    <source>
        <dbReference type="ARBA" id="ARBA00051722"/>
    </source>
</evidence>
<dbReference type="GO" id="GO:0030145">
    <property type="term" value="F:manganese ion binding"/>
    <property type="evidence" value="ECO:0007669"/>
    <property type="project" value="InterPro"/>
</dbReference>
<dbReference type="EMBL" id="NBWU01000008">
    <property type="protein sequence ID" value="PCE62622.1"/>
    <property type="molecule type" value="Genomic_DNA"/>
</dbReference>
<dbReference type="AlphaFoldDB" id="A0A2A4G4E6"/>
<dbReference type="SUPFAM" id="SSF89550">
    <property type="entry name" value="PHP domain-like"/>
    <property type="match status" value="1"/>
</dbReference>
<dbReference type="InterPro" id="IPR016667">
    <property type="entry name" value="Caps_polysacc_synth_CpsB/CapC"/>
</dbReference>
<gene>
    <name evidence="5" type="ORF">B7P33_18490</name>
</gene>
<dbReference type="Proteomes" id="UP000219559">
    <property type="component" value="Unassembled WGS sequence"/>
</dbReference>
<dbReference type="PANTHER" id="PTHR39181:SF1">
    <property type="entry name" value="TYROSINE-PROTEIN PHOSPHATASE YWQE"/>
    <property type="match status" value="1"/>
</dbReference>
<name>A0A2A4G4E6_9FLAO</name>
<organism evidence="5 6">
    <name type="scientific">Sediminicola luteus</name>
    <dbReference type="NCBI Taxonomy" id="319238"/>
    <lineage>
        <taxon>Bacteria</taxon>
        <taxon>Pseudomonadati</taxon>
        <taxon>Bacteroidota</taxon>
        <taxon>Flavobacteriia</taxon>
        <taxon>Flavobacteriales</taxon>
        <taxon>Flavobacteriaceae</taxon>
        <taxon>Sediminicola</taxon>
    </lineage>
</organism>